<keyword evidence="2" id="KW-0812">Transmembrane</keyword>
<dbReference type="InterPro" id="IPR018535">
    <property type="entry name" value="DUF1996"/>
</dbReference>
<keyword evidence="5" id="KW-1185">Reference proteome</keyword>
<name>A0ABQ3Z4B5_9ACTN</name>
<feature type="region of interest" description="Disordered" evidence="1">
    <location>
        <begin position="65"/>
        <end position="92"/>
    </location>
</feature>
<sequence>MLLRVSITALPEPESRRSKRGLAAALGGAAVVAVVVGAVAVHLNGSSSSDGPDLASKAAPIVATASSAAPPATRTTPPASTKPATKPAEPGWIPVDPKAWQAQVAAFKARKTDPVPAGVGDKPEFRADCTYSHRLADDPIVFPGLPGASHMHSFVGNKAVDAATTAADLIKFTASTCKPIVDHSSYWVPTLYDAATRKPVETTGFRVYYRSIRNNSTGTMPIPTGLRMIAGDAKKKVPTPRGAQGQFYCAFYGPGDLDGIARSTNGNWPICGEPATLHFMLQFPDCWDGKNLDSPNHKDHIAYGSDSGCPKDHPVRMPALTFDIQYGVKGTAQGYYLSSDPAGKSASSMHGDAFLMWDADAMNKRTKDCVLQRRTCGNDGYL</sequence>
<gene>
    <name evidence="4" type="ORF">Adu01nite_60200</name>
</gene>
<dbReference type="Proteomes" id="UP000637628">
    <property type="component" value="Unassembled WGS sequence"/>
</dbReference>
<feature type="compositionally biased region" description="Low complexity" evidence="1">
    <location>
        <begin position="65"/>
        <end position="88"/>
    </location>
</feature>
<dbReference type="Pfam" id="PF09362">
    <property type="entry name" value="DUF1996"/>
    <property type="match status" value="1"/>
</dbReference>
<feature type="domain" description="DUF1996" evidence="3">
    <location>
        <begin position="138"/>
        <end position="357"/>
    </location>
</feature>
<feature type="transmembrane region" description="Helical" evidence="2">
    <location>
        <begin position="21"/>
        <end position="43"/>
    </location>
</feature>
<organism evidence="4 5">
    <name type="scientific">Paractinoplanes durhamensis</name>
    <dbReference type="NCBI Taxonomy" id="113563"/>
    <lineage>
        <taxon>Bacteria</taxon>
        <taxon>Bacillati</taxon>
        <taxon>Actinomycetota</taxon>
        <taxon>Actinomycetes</taxon>
        <taxon>Micromonosporales</taxon>
        <taxon>Micromonosporaceae</taxon>
        <taxon>Paractinoplanes</taxon>
    </lineage>
</organism>
<dbReference type="PANTHER" id="PTHR43662:SF3">
    <property type="entry name" value="DOMAIN PROTEIN, PUTATIVE (AFU_ORTHOLOGUE AFUA_6G11970)-RELATED"/>
    <property type="match status" value="1"/>
</dbReference>
<keyword evidence="2" id="KW-0472">Membrane</keyword>
<accession>A0ABQ3Z4B5</accession>
<evidence type="ECO:0000256" key="2">
    <source>
        <dbReference type="SAM" id="Phobius"/>
    </source>
</evidence>
<evidence type="ECO:0000256" key="1">
    <source>
        <dbReference type="SAM" id="MobiDB-lite"/>
    </source>
</evidence>
<evidence type="ECO:0000259" key="3">
    <source>
        <dbReference type="Pfam" id="PF09362"/>
    </source>
</evidence>
<dbReference type="EMBL" id="BOML01000048">
    <property type="protein sequence ID" value="GIE04670.1"/>
    <property type="molecule type" value="Genomic_DNA"/>
</dbReference>
<comment type="caution">
    <text evidence="4">The sequence shown here is derived from an EMBL/GenBank/DDBJ whole genome shotgun (WGS) entry which is preliminary data.</text>
</comment>
<evidence type="ECO:0000313" key="4">
    <source>
        <dbReference type="EMBL" id="GIE04670.1"/>
    </source>
</evidence>
<reference evidence="4 5" key="1">
    <citation type="submission" date="2021-01" db="EMBL/GenBank/DDBJ databases">
        <title>Whole genome shotgun sequence of Actinoplanes durhamensis NBRC 14914.</title>
        <authorList>
            <person name="Komaki H."/>
            <person name="Tamura T."/>
        </authorList>
    </citation>
    <scope>NUCLEOTIDE SEQUENCE [LARGE SCALE GENOMIC DNA]</scope>
    <source>
        <strain evidence="4 5">NBRC 14914</strain>
    </source>
</reference>
<evidence type="ECO:0000313" key="5">
    <source>
        <dbReference type="Proteomes" id="UP000637628"/>
    </source>
</evidence>
<proteinExistence type="predicted"/>
<keyword evidence="2" id="KW-1133">Transmembrane helix</keyword>
<protein>
    <recommendedName>
        <fullName evidence="3">DUF1996 domain-containing protein</fullName>
    </recommendedName>
</protein>
<dbReference type="PANTHER" id="PTHR43662">
    <property type="match status" value="1"/>
</dbReference>